<dbReference type="Pfam" id="PF00271">
    <property type="entry name" value="Helicase_C"/>
    <property type="match status" value="1"/>
</dbReference>
<evidence type="ECO:0000256" key="2">
    <source>
        <dbReference type="ARBA" id="ARBA00022741"/>
    </source>
</evidence>
<comment type="domain">
    <text evidence="9">The Q motif is unique to and characteristic of the DEAD box family of RNA helicases and controls ATP binding and hydrolysis.</text>
</comment>
<dbReference type="SMART" id="SM00490">
    <property type="entry name" value="HELICc"/>
    <property type="match status" value="1"/>
</dbReference>
<evidence type="ECO:0000256" key="8">
    <source>
        <dbReference type="ARBA" id="ARBA00047984"/>
    </source>
</evidence>
<organism evidence="13 14">
    <name type="scientific">Chrysophaeum taylorii</name>
    <dbReference type="NCBI Taxonomy" id="2483200"/>
    <lineage>
        <taxon>Eukaryota</taxon>
        <taxon>Sar</taxon>
        <taxon>Stramenopiles</taxon>
        <taxon>Ochrophyta</taxon>
        <taxon>Pelagophyceae</taxon>
        <taxon>Pelagomonadales</taxon>
        <taxon>Pelagomonadaceae</taxon>
        <taxon>Chrysophaeum</taxon>
    </lineage>
</organism>
<dbReference type="SMART" id="SM00698">
    <property type="entry name" value="MORN"/>
    <property type="match status" value="8"/>
</dbReference>
<feature type="domain" description="Helicase ATP-binding" evidence="11">
    <location>
        <begin position="331"/>
        <end position="503"/>
    </location>
</feature>
<dbReference type="AlphaFoldDB" id="A0AAD7XHJ7"/>
<proteinExistence type="inferred from homology"/>
<dbReference type="InterPro" id="IPR014001">
    <property type="entry name" value="Helicase_ATP-bd"/>
</dbReference>
<feature type="compositionally biased region" description="Basic residues" evidence="10">
    <location>
        <begin position="745"/>
        <end position="761"/>
    </location>
</feature>
<keyword evidence="5 9" id="KW-0067">ATP-binding</keyword>
<evidence type="ECO:0000259" key="11">
    <source>
        <dbReference type="PROSITE" id="PS51192"/>
    </source>
</evidence>
<dbReference type="SMART" id="SM00487">
    <property type="entry name" value="DEXDc"/>
    <property type="match status" value="1"/>
</dbReference>
<dbReference type="InterPro" id="IPR001650">
    <property type="entry name" value="Helicase_C-like"/>
</dbReference>
<evidence type="ECO:0000313" key="13">
    <source>
        <dbReference type="EMBL" id="KAJ8598636.1"/>
    </source>
</evidence>
<evidence type="ECO:0000256" key="10">
    <source>
        <dbReference type="SAM" id="MobiDB-lite"/>
    </source>
</evidence>
<dbReference type="GO" id="GO:0003723">
    <property type="term" value="F:RNA binding"/>
    <property type="evidence" value="ECO:0007669"/>
    <property type="project" value="UniProtKB-UniRule"/>
</dbReference>
<dbReference type="InterPro" id="IPR027417">
    <property type="entry name" value="P-loop_NTPase"/>
</dbReference>
<sequence length="784" mass="87678">MEGVYEGETVDGIRHGFGVVRFANGEVYEGEFRWGMREGRGRLSERKGRCSCYDGEWKASQKDGKGVETWPGGLYEGGFKKDVFEGVGDLKCATHAYHGAFVGGAKHGAGAAKYVDGATYDGEWRENRFHGRGTYVWESGRMYEGQWDQGLRHGVGVLVDPSGEKYEGSWCRGLRHGQATVRRRNGRCRDGVFKHDNLVVMSRDDDDGDKARAMKKKVLEKRKKKLEGGSRAAAKRRKKKKTKEEATEPAGDQEEVVTKEPAGDQEEVVTKEPAGDQEVSKNPPIEEEEEEEEEDEIFGSTGFEALPLSCTRAAVEKMGFSKMTKIQELAIPPLLEGKDVLAQAKTGSGKTLAFLVPMVELLSKAKFQQRNGLGGLIISPTRELSLQTFEVLKELEPKQSIGMAMGGTNRRNEAERLEKGVAILVATPGRLLDHLRNTRFIFRNLLMLVIDETDRILEEGFEDDLRGIISILPKHRQTALFSATQTRRIEDLARLAVANPVYASVASESSTRKIDQGYVVVDSAMRFRLLFTFLKRQKNKKIMVFFSSCNAVRFYSDLLNYVDVPVADIHGKQKQVKRTSTFFDFKKAETGCLLCTDVAARGLDIPAVDWIIQYDPPDDPREYIHRVGRTARGANKAGKALLFLIPEELGFLKFLRAASVSLHEYEFPVDKLANVQTALSNLVEKNYYLHKAARDAYRSYLLAYASHAHKNVFDVHKLDLNGVAAAFGFAVPPRVDLDLSVRGSATKKRHRETRTSKKTKSGHAFSADNPYGLKSKDDARQFAH</sequence>
<dbReference type="SUPFAM" id="SSF52540">
    <property type="entry name" value="P-loop containing nucleoside triphosphate hydrolases"/>
    <property type="match status" value="1"/>
</dbReference>
<dbReference type="SMART" id="SM01178">
    <property type="entry name" value="DUF4217"/>
    <property type="match status" value="1"/>
</dbReference>
<dbReference type="Proteomes" id="UP001230188">
    <property type="component" value="Unassembled WGS sequence"/>
</dbReference>
<keyword evidence="1" id="KW-0677">Repeat</keyword>
<dbReference type="EMBL" id="JAQMWT010000667">
    <property type="protein sequence ID" value="KAJ8598636.1"/>
    <property type="molecule type" value="Genomic_DNA"/>
</dbReference>
<evidence type="ECO:0000256" key="6">
    <source>
        <dbReference type="ARBA" id="ARBA00022884"/>
    </source>
</evidence>
<dbReference type="PROSITE" id="PS51192">
    <property type="entry name" value="HELICASE_ATP_BIND_1"/>
    <property type="match status" value="1"/>
</dbReference>
<evidence type="ECO:0000256" key="5">
    <source>
        <dbReference type="ARBA" id="ARBA00022840"/>
    </source>
</evidence>
<reference evidence="13" key="1">
    <citation type="submission" date="2023-01" db="EMBL/GenBank/DDBJ databases">
        <title>Metagenome sequencing of chrysophaentin producing Chrysophaeum taylorii.</title>
        <authorList>
            <person name="Davison J."/>
            <person name="Bewley C."/>
        </authorList>
    </citation>
    <scope>NUCLEOTIDE SEQUENCE</scope>
    <source>
        <strain evidence="13">NIES-1699</strain>
    </source>
</reference>
<keyword evidence="14" id="KW-1185">Reference proteome</keyword>
<dbReference type="InterPro" id="IPR011545">
    <property type="entry name" value="DEAD/DEAH_box_helicase_dom"/>
</dbReference>
<feature type="region of interest" description="Disordered" evidence="10">
    <location>
        <begin position="742"/>
        <end position="784"/>
    </location>
</feature>
<dbReference type="CDD" id="cd18787">
    <property type="entry name" value="SF2_C_DEAD"/>
    <property type="match status" value="1"/>
</dbReference>
<dbReference type="GO" id="GO:0005524">
    <property type="term" value="F:ATP binding"/>
    <property type="evidence" value="ECO:0007669"/>
    <property type="project" value="UniProtKB-UniRule"/>
</dbReference>
<gene>
    <name evidence="13" type="ORF">CTAYLR_003072</name>
</gene>
<comment type="caution">
    <text evidence="13">The sequence shown here is derived from an EMBL/GenBank/DDBJ whole genome shotgun (WGS) entry which is preliminary data.</text>
</comment>
<dbReference type="InterPro" id="IPR025313">
    <property type="entry name" value="SPB4-like_CTE"/>
</dbReference>
<evidence type="ECO:0000313" key="14">
    <source>
        <dbReference type="Proteomes" id="UP001230188"/>
    </source>
</evidence>
<dbReference type="PANTHER" id="PTHR24031">
    <property type="entry name" value="RNA HELICASE"/>
    <property type="match status" value="1"/>
</dbReference>
<evidence type="ECO:0000256" key="4">
    <source>
        <dbReference type="ARBA" id="ARBA00022806"/>
    </source>
</evidence>
<dbReference type="Pfam" id="PF02493">
    <property type="entry name" value="MORN"/>
    <property type="match status" value="8"/>
</dbReference>
<dbReference type="FunFam" id="3.40.50.300:FF:000379">
    <property type="entry name" value="RNA helicase"/>
    <property type="match status" value="1"/>
</dbReference>
<protein>
    <recommendedName>
        <fullName evidence="9">ATP-dependent RNA helicase</fullName>
        <ecNumber evidence="9">3.6.4.13</ecNumber>
    </recommendedName>
</protein>
<comment type="catalytic activity">
    <reaction evidence="8 9">
        <text>ATP + H2O = ADP + phosphate + H(+)</text>
        <dbReference type="Rhea" id="RHEA:13065"/>
        <dbReference type="ChEBI" id="CHEBI:15377"/>
        <dbReference type="ChEBI" id="CHEBI:15378"/>
        <dbReference type="ChEBI" id="CHEBI:30616"/>
        <dbReference type="ChEBI" id="CHEBI:43474"/>
        <dbReference type="ChEBI" id="CHEBI:456216"/>
        <dbReference type="EC" id="3.6.4.13"/>
    </reaction>
</comment>
<feature type="domain" description="Helicase C-terminal" evidence="12">
    <location>
        <begin position="513"/>
        <end position="673"/>
    </location>
</feature>
<keyword evidence="6 9" id="KW-0694">RNA-binding</keyword>
<dbReference type="GO" id="GO:0016787">
    <property type="term" value="F:hydrolase activity"/>
    <property type="evidence" value="ECO:0007669"/>
    <property type="project" value="UniProtKB-KW"/>
</dbReference>
<comment type="function">
    <text evidence="9">RNA helicase.</text>
</comment>
<feature type="compositionally biased region" description="Basic and acidic residues" evidence="10">
    <location>
        <begin position="256"/>
        <end position="274"/>
    </location>
</feature>
<evidence type="ECO:0000256" key="3">
    <source>
        <dbReference type="ARBA" id="ARBA00022801"/>
    </source>
</evidence>
<dbReference type="Pfam" id="PF00270">
    <property type="entry name" value="DEAD"/>
    <property type="match status" value="1"/>
</dbReference>
<accession>A0AAD7XHJ7</accession>
<dbReference type="EC" id="3.6.4.13" evidence="9"/>
<feature type="compositionally biased region" description="Acidic residues" evidence="10">
    <location>
        <begin position="285"/>
        <end position="297"/>
    </location>
</feature>
<dbReference type="Pfam" id="PF13959">
    <property type="entry name" value="CTE_SPB4"/>
    <property type="match status" value="1"/>
</dbReference>
<comment type="similarity">
    <text evidence="7">Belongs to the DEAD box helicase family. DDX18/HAS1 subfamily.</text>
</comment>
<dbReference type="Gene3D" id="2.20.110.10">
    <property type="entry name" value="Histone H3 K4-specific methyltransferase SET7/9 N-terminal domain"/>
    <property type="match status" value="3"/>
</dbReference>
<feature type="compositionally biased region" description="Basic and acidic residues" evidence="10">
    <location>
        <begin position="774"/>
        <end position="784"/>
    </location>
</feature>
<feature type="region of interest" description="Disordered" evidence="10">
    <location>
        <begin position="220"/>
        <end position="301"/>
    </location>
</feature>
<keyword evidence="2 9" id="KW-0547">Nucleotide-binding</keyword>
<evidence type="ECO:0000256" key="7">
    <source>
        <dbReference type="ARBA" id="ARBA00024357"/>
    </source>
</evidence>
<dbReference type="Gene3D" id="3.40.50.300">
    <property type="entry name" value="P-loop containing nucleotide triphosphate hydrolases"/>
    <property type="match status" value="2"/>
</dbReference>
<keyword evidence="3 9" id="KW-0378">Hydrolase</keyword>
<dbReference type="SUPFAM" id="SSF82185">
    <property type="entry name" value="Histone H3 K4-specific methyltransferase SET7/9 N-terminal domain"/>
    <property type="match status" value="1"/>
</dbReference>
<dbReference type="FunFam" id="2.20.110.10:FF:000002">
    <property type="entry name" value="Phosphatidylinositol 4-phosphate 5-kinase 8"/>
    <property type="match status" value="1"/>
</dbReference>
<evidence type="ECO:0000259" key="12">
    <source>
        <dbReference type="PROSITE" id="PS51194"/>
    </source>
</evidence>
<dbReference type="PROSITE" id="PS51194">
    <property type="entry name" value="HELICASE_CTER"/>
    <property type="match status" value="1"/>
</dbReference>
<evidence type="ECO:0000256" key="9">
    <source>
        <dbReference type="RuleBase" id="RU365068"/>
    </source>
</evidence>
<dbReference type="GO" id="GO:0003724">
    <property type="term" value="F:RNA helicase activity"/>
    <property type="evidence" value="ECO:0007669"/>
    <property type="project" value="UniProtKB-EC"/>
</dbReference>
<evidence type="ECO:0000256" key="1">
    <source>
        <dbReference type="ARBA" id="ARBA00022737"/>
    </source>
</evidence>
<name>A0AAD7XHJ7_9STRA</name>
<dbReference type="InterPro" id="IPR003409">
    <property type="entry name" value="MORN"/>
</dbReference>
<keyword evidence="4 9" id="KW-0347">Helicase</keyword>